<name>A0A6A6KW17_HEVBR</name>
<feature type="region of interest" description="Disordered" evidence="1">
    <location>
        <begin position="45"/>
        <end position="73"/>
    </location>
</feature>
<protein>
    <submittedName>
        <fullName evidence="2">Uncharacterized protein</fullName>
    </submittedName>
</protein>
<sequence length="155" mass="16934">MGTLARRRVDFDSTKLDDGDRASGLARLNVVDNPVIQDVQVEDMGRKGSSPMNVHGGEQIDMQGEVDGSLPSDRRKWKAVGSCNVGNGFTAIVAYVDPGSRKRKLDCDEFMEDGFSSTKLSLADECYLSFVLMAMTAKQLFDSHEDPKLEPLGDG</sequence>
<accession>A0A6A6KW17</accession>
<dbReference type="Proteomes" id="UP000467840">
    <property type="component" value="Chromosome 13"/>
</dbReference>
<proteinExistence type="predicted"/>
<reference evidence="2 3" key="1">
    <citation type="journal article" date="2020" name="Mol. Plant">
        <title>The Chromosome-Based Rubber Tree Genome Provides New Insights into Spurge Genome Evolution and Rubber Biosynthesis.</title>
        <authorList>
            <person name="Liu J."/>
            <person name="Shi C."/>
            <person name="Shi C.C."/>
            <person name="Li W."/>
            <person name="Zhang Q.J."/>
            <person name="Zhang Y."/>
            <person name="Li K."/>
            <person name="Lu H.F."/>
            <person name="Shi C."/>
            <person name="Zhu S.T."/>
            <person name="Xiao Z.Y."/>
            <person name="Nan H."/>
            <person name="Yue Y."/>
            <person name="Zhu X.G."/>
            <person name="Wu Y."/>
            <person name="Hong X.N."/>
            <person name="Fan G.Y."/>
            <person name="Tong Y."/>
            <person name="Zhang D."/>
            <person name="Mao C.L."/>
            <person name="Liu Y.L."/>
            <person name="Hao S.J."/>
            <person name="Liu W.Q."/>
            <person name="Lv M.Q."/>
            <person name="Zhang H.B."/>
            <person name="Liu Y."/>
            <person name="Hu-Tang G.R."/>
            <person name="Wang J.P."/>
            <person name="Wang J.H."/>
            <person name="Sun Y.H."/>
            <person name="Ni S.B."/>
            <person name="Chen W.B."/>
            <person name="Zhang X.C."/>
            <person name="Jiao Y.N."/>
            <person name="Eichler E.E."/>
            <person name="Li G.H."/>
            <person name="Liu X."/>
            <person name="Gao L.Z."/>
        </authorList>
    </citation>
    <scope>NUCLEOTIDE SEQUENCE [LARGE SCALE GENOMIC DNA]</scope>
    <source>
        <strain evidence="3">cv. GT1</strain>
        <tissue evidence="2">Leaf</tissue>
    </source>
</reference>
<gene>
    <name evidence="2" type="ORF">GH714_017845</name>
</gene>
<dbReference type="EMBL" id="JAAGAX010000014">
    <property type="protein sequence ID" value="KAF2292233.1"/>
    <property type="molecule type" value="Genomic_DNA"/>
</dbReference>
<dbReference type="AlphaFoldDB" id="A0A6A6KW17"/>
<evidence type="ECO:0000256" key="1">
    <source>
        <dbReference type="SAM" id="MobiDB-lite"/>
    </source>
</evidence>
<keyword evidence="3" id="KW-1185">Reference proteome</keyword>
<evidence type="ECO:0000313" key="2">
    <source>
        <dbReference type="EMBL" id="KAF2292233.1"/>
    </source>
</evidence>
<comment type="caution">
    <text evidence="2">The sequence shown here is derived from an EMBL/GenBank/DDBJ whole genome shotgun (WGS) entry which is preliminary data.</text>
</comment>
<evidence type="ECO:0000313" key="3">
    <source>
        <dbReference type="Proteomes" id="UP000467840"/>
    </source>
</evidence>
<organism evidence="2 3">
    <name type="scientific">Hevea brasiliensis</name>
    <name type="common">Para rubber tree</name>
    <name type="synonym">Siphonia brasiliensis</name>
    <dbReference type="NCBI Taxonomy" id="3981"/>
    <lineage>
        <taxon>Eukaryota</taxon>
        <taxon>Viridiplantae</taxon>
        <taxon>Streptophyta</taxon>
        <taxon>Embryophyta</taxon>
        <taxon>Tracheophyta</taxon>
        <taxon>Spermatophyta</taxon>
        <taxon>Magnoliopsida</taxon>
        <taxon>eudicotyledons</taxon>
        <taxon>Gunneridae</taxon>
        <taxon>Pentapetalae</taxon>
        <taxon>rosids</taxon>
        <taxon>fabids</taxon>
        <taxon>Malpighiales</taxon>
        <taxon>Euphorbiaceae</taxon>
        <taxon>Crotonoideae</taxon>
        <taxon>Micrandreae</taxon>
        <taxon>Hevea</taxon>
    </lineage>
</organism>